<dbReference type="Proteomes" id="UP000004827">
    <property type="component" value="Unassembled WGS sequence"/>
</dbReference>
<organism evidence="2 3">
    <name type="scientific">Vibrio mimicus VM603</name>
    <dbReference type="NCBI Taxonomy" id="671074"/>
    <lineage>
        <taxon>Bacteria</taxon>
        <taxon>Pseudomonadati</taxon>
        <taxon>Pseudomonadota</taxon>
        <taxon>Gammaproteobacteria</taxon>
        <taxon>Vibrionales</taxon>
        <taxon>Vibrionaceae</taxon>
        <taxon>Vibrio</taxon>
    </lineage>
</organism>
<dbReference type="InterPro" id="IPR018635">
    <property type="entry name" value="UPF0319"/>
</dbReference>
<feature type="signal peptide" evidence="1">
    <location>
        <begin position="1"/>
        <end position="21"/>
    </location>
</feature>
<dbReference type="EMBL" id="ACYU01000160">
    <property type="protein sequence ID" value="EEW05818.1"/>
    <property type="molecule type" value="Genomic_DNA"/>
</dbReference>
<protein>
    <submittedName>
        <fullName evidence="2">Uncharacterized protein</fullName>
    </submittedName>
</protein>
<evidence type="ECO:0000313" key="2">
    <source>
        <dbReference type="EMBL" id="EEW05818.1"/>
    </source>
</evidence>
<sequence>MNVVKKLLPYILVLLSPAIYAADLDAERGITLEVLNERKVVNVDEAVFTTGENQIVLTFTGRLKKVAKPEFFSSKPYVLHVEANPSDKFELNLVSNRYEVIENLQDKGEPIFILKRNGERVVSAKQYLLKPEEGLMPYSDLPKLVIKQNREAGIYFDSELALGSTEHKALSEAESQLKTWYLRASKEERKAFRKWMVDQE</sequence>
<comment type="caution">
    <text evidence="2">The sequence shown here is derived from an EMBL/GenBank/DDBJ whole genome shotgun (WGS) entry which is preliminary data.</text>
</comment>
<reference evidence="2 3" key="1">
    <citation type="journal article" date="2009" name="BMC Evol. Biol.">
        <title>Genomic taxonomy of Vibrios.</title>
        <authorList>
            <person name="Thompson C.C."/>
            <person name="Vicente A.C."/>
            <person name="Souza R.C."/>
            <person name="Vasconcelos A.T."/>
            <person name="Vesth T."/>
            <person name="Alves N.Jr."/>
            <person name="Ussery D.W."/>
            <person name="Iida T."/>
            <person name="Thompson F.L."/>
        </authorList>
    </citation>
    <scope>NUCLEOTIDE SEQUENCE [LARGE SCALE GENOMIC DNA]</scope>
    <source>
        <strain evidence="2 3">VM603</strain>
    </source>
</reference>
<evidence type="ECO:0000256" key="1">
    <source>
        <dbReference type="SAM" id="SignalP"/>
    </source>
</evidence>
<dbReference type="Pfam" id="PF09829">
    <property type="entry name" value="DUF2057"/>
    <property type="match status" value="1"/>
</dbReference>
<keyword evidence="1" id="KW-0732">Signal</keyword>
<name>D2YHE0_VIBMI</name>
<proteinExistence type="predicted"/>
<feature type="chain" id="PRO_5003039395" evidence="1">
    <location>
        <begin position="22"/>
        <end position="200"/>
    </location>
</feature>
<accession>D2YHE0</accession>
<evidence type="ECO:0000313" key="3">
    <source>
        <dbReference type="Proteomes" id="UP000004827"/>
    </source>
</evidence>
<gene>
    <name evidence="2" type="ORF">VMB_29370</name>
</gene>
<dbReference type="RefSeq" id="WP_001103604.1">
    <property type="nucleotide sequence ID" value="NZ_ACYU01000160.1"/>
</dbReference>
<dbReference type="AlphaFoldDB" id="D2YHE0"/>